<gene>
    <name evidence="7" type="ORF">HMPREF1318_2313</name>
</gene>
<proteinExistence type="predicted"/>
<sequence>MTRTDLRAAHTRRTRAAIRAAALALTRERGYAAMTIDDVAALAGVSRRTVFNHFSSKAELLVIGPETPEPEAIEAFVAGSGPLLEDLGTLLISGAQALEPERAWLMAFPQIVRDNPEVERAVHERFQAVERVLEDAASRRLGLPSSAPQVRAVLALSSAVQKAAIRMWAASCDADDGANGPADDRRAGTPDGPGTGSGRTGGCHEPATASVGEQSDPILSLADAVRAVTAAIGEIIAPTSQ</sequence>
<keyword evidence="3" id="KW-0804">Transcription</keyword>
<dbReference type="OrthoDB" id="8688418at2"/>
<dbReference type="Proteomes" id="UP000002941">
    <property type="component" value="Unassembled WGS sequence"/>
</dbReference>
<evidence type="ECO:0000256" key="2">
    <source>
        <dbReference type="ARBA" id="ARBA00023125"/>
    </source>
</evidence>
<keyword evidence="1" id="KW-0805">Transcription regulation</keyword>
<feature type="region of interest" description="Disordered" evidence="5">
    <location>
        <begin position="174"/>
        <end position="215"/>
    </location>
</feature>
<feature type="domain" description="HTH tetR-type" evidence="6">
    <location>
        <begin position="12"/>
        <end position="72"/>
    </location>
</feature>
<dbReference type="EMBL" id="AKFT01000125">
    <property type="protein sequence ID" value="EJF43431.1"/>
    <property type="molecule type" value="Genomic_DNA"/>
</dbReference>
<dbReference type="Pfam" id="PF00440">
    <property type="entry name" value="TetR_N"/>
    <property type="match status" value="1"/>
</dbReference>
<keyword evidence="8" id="KW-1185">Reference proteome</keyword>
<dbReference type="PANTHER" id="PTHR30055">
    <property type="entry name" value="HTH-TYPE TRANSCRIPTIONAL REGULATOR RUTR"/>
    <property type="match status" value="1"/>
</dbReference>
<organism evidence="7 8">
    <name type="scientific">Actinomyces massiliensis F0489</name>
    <dbReference type="NCBI Taxonomy" id="1125718"/>
    <lineage>
        <taxon>Bacteria</taxon>
        <taxon>Bacillati</taxon>
        <taxon>Actinomycetota</taxon>
        <taxon>Actinomycetes</taxon>
        <taxon>Actinomycetales</taxon>
        <taxon>Actinomycetaceae</taxon>
        <taxon>Actinomyces</taxon>
    </lineage>
</organism>
<dbReference type="PROSITE" id="PS01081">
    <property type="entry name" value="HTH_TETR_1"/>
    <property type="match status" value="1"/>
</dbReference>
<evidence type="ECO:0000259" key="6">
    <source>
        <dbReference type="PROSITE" id="PS50977"/>
    </source>
</evidence>
<name>J0X477_9ACTO</name>
<dbReference type="PATRIC" id="fig|1125718.3.peg.1646"/>
<evidence type="ECO:0000256" key="1">
    <source>
        <dbReference type="ARBA" id="ARBA00023015"/>
    </source>
</evidence>
<evidence type="ECO:0000313" key="8">
    <source>
        <dbReference type="Proteomes" id="UP000002941"/>
    </source>
</evidence>
<evidence type="ECO:0000256" key="5">
    <source>
        <dbReference type="SAM" id="MobiDB-lite"/>
    </source>
</evidence>
<keyword evidence="2 4" id="KW-0238">DNA-binding</keyword>
<dbReference type="RefSeq" id="WP_008731846.1">
    <property type="nucleotide sequence ID" value="NZ_AKFT01000125.1"/>
</dbReference>
<dbReference type="GO" id="GO:0003700">
    <property type="term" value="F:DNA-binding transcription factor activity"/>
    <property type="evidence" value="ECO:0007669"/>
    <property type="project" value="TreeGrafter"/>
</dbReference>
<feature type="DNA-binding region" description="H-T-H motif" evidence="4">
    <location>
        <begin position="35"/>
        <end position="54"/>
    </location>
</feature>
<dbReference type="GO" id="GO:0000976">
    <property type="term" value="F:transcription cis-regulatory region binding"/>
    <property type="evidence" value="ECO:0007669"/>
    <property type="project" value="TreeGrafter"/>
</dbReference>
<dbReference type="PROSITE" id="PS50977">
    <property type="entry name" value="HTH_TETR_2"/>
    <property type="match status" value="1"/>
</dbReference>
<dbReference type="InterPro" id="IPR050109">
    <property type="entry name" value="HTH-type_TetR-like_transc_reg"/>
</dbReference>
<dbReference type="PANTHER" id="PTHR30055:SF238">
    <property type="entry name" value="MYCOFACTOCIN BIOSYNTHESIS TRANSCRIPTIONAL REGULATOR MFTR-RELATED"/>
    <property type="match status" value="1"/>
</dbReference>
<evidence type="ECO:0000256" key="4">
    <source>
        <dbReference type="PROSITE-ProRule" id="PRU00335"/>
    </source>
</evidence>
<protein>
    <submittedName>
        <fullName evidence="7">Transcriptional regulator, TetR family</fullName>
    </submittedName>
</protein>
<dbReference type="PRINTS" id="PR00455">
    <property type="entry name" value="HTHTETR"/>
</dbReference>
<evidence type="ECO:0000256" key="3">
    <source>
        <dbReference type="ARBA" id="ARBA00023163"/>
    </source>
</evidence>
<reference evidence="7 8" key="1">
    <citation type="submission" date="2012-05" db="EMBL/GenBank/DDBJ databases">
        <authorList>
            <person name="Harkins D.M."/>
            <person name="Madupu R."/>
            <person name="Durkin A.S."/>
            <person name="Torralba M."/>
            <person name="Methe B."/>
            <person name="Sutton G.G."/>
            <person name="Nelson K.E."/>
        </authorList>
    </citation>
    <scope>NUCLEOTIDE SEQUENCE [LARGE SCALE GENOMIC DNA]</scope>
    <source>
        <strain evidence="7 8">F0489</strain>
    </source>
</reference>
<dbReference type="InterPro" id="IPR023772">
    <property type="entry name" value="DNA-bd_HTH_TetR-type_CS"/>
</dbReference>
<dbReference type="SUPFAM" id="SSF46689">
    <property type="entry name" value="Homeodomain-like"/>
    <property type="match status" value="1"/>
</dbReference>
<dbReference type="AlphaFoldDB" id="J0X477"/>
<dbReference type="Gene3D" id="1.10.357.10">
    <property type="entry name" value="Tetracycline Repressor, domain 2"/>
    <property type="match status" value="1"/>
</dbReference>
<accession>J0X477</accession>
<feature type="compositionally biased region" description="Gly residues" evidence="5">
    <location>
        <begin position="191"/>
        <end position="201"/>
    </location>
</feature>
<dbReference type="InterPro" id="IPR009057">
    <property type="entry name" value="Homeodomain-like_sf"/>
</dbReference>
<dbReference type="eggNOG" id="COG1309">
    <property type="taxonomic scope" value="Bacteria"/>
</dbReference>
<dbReference type="InterPro" id="IPR001647">
    <property type="entry name" value="HTH_TetR"/>
</dbReference>
<comment type="caution">
    <text evidence="7">The sequence shown here is derived from an EMBL/GenBank/DDBJ whole genome shotgun (WGS) entry which is preliminary data.</text>
</comment>
<evidence type="ECO:0000313" key="7">
    <source>
        <dbReference type="EMBL" id="EJF43431.1"/>
    </source>
</evidence>